<dbReference type="Gene3D" id="3.10.580.10">
    <property type="entry name" value="CBS-domain"/>
    <property type="match status" value="1"/>
</dbReference>
<accession>A0A939GZT4</accession>
<gene>
    <name evidence="5" type="ORF">J1777_05595</name>
</gene>
<evidence type="ECO:0000259" key="4">
    <source>
        <dbReference type="PROSITE" id="PS51371"/>
    </source>
</evidence>
<dbReference type="Pfam" id="PF00571">
    <property type="entry name" value="CBS"/>
    <property type="match status" value="2"/>
</dbReference>
<dbReference type="SMART" id="SM00116">
    <property type="entry name" value="CBS"/>
    <property type="match status" value="2"/>
</dbReference>
<keyword evidence="1" id="KW-0677">Repeat</keyword>
<sequence>MFYVFNTNGPMYAGSYERLSQIAAVRGVARPAALRSNTTDVGERAAGHLATDTAPPHTQRQSAQLRSAYGQDAPKERRPLELVADVMTRGALTVRPHMSVEAAWSLLSTHQVAQAPVLNERDRVVGLLLRADMAPPSLARSPSPAMAQRRVAELMLTPVPAVAQDTSLRRLAHVLMDTGLPGLPVTDAEGVLLGFVSRTDILRAVAADPPLDMWG</sequence>
<dbReference type="InterPro" id="IPR046342">
    <property type="entry name" value="CBS_dom_sf"/>
</dbReference>
<evidence type="ECO:0000256" key="3">
    <source>
        <dbReference type="SAM" id="MobiDB-lite"/>
    </source>
</evidence>
<dbReference type="InterPro" id="IPR051462">
    <property type="entry name" value="CBS_domain-containing"/>
</dbReference>
<dbReference type="AlphaFoldDB" id="A0A939GZT4"/>
<evidence type="ECO:0000313" key="6">
    <source>
        <dbReference type="Proteomes" id="UP000664731"/>
    </source>
</evidence>
<dbReference type="SUPFAM" id="SSF54631">
    <property type="entry name" value="CBS-domain pair"/>
    <property type="match status" value="1"/>
</dbReference>
<dbReference type="PROSITE" id="PS51371">
    <property type="entry name" value="CBS"/>
    <property type="match status" value="2"/>
</dbReference>
<feature type="domain" description="CBS" evidence="4">
    <location>
        <begin position="87"/>
        <end position="143"/>
    </location>
</feature>
<dbReference type="RefSeq" id="WP_207574833.1">
    <property type="nucleotide sequence ID" value="NZ_JAFNME010000009.1"/>
</dbReference>
<dbReference type="InterPro" id="IPR000644">
    <property type="entry name" value="CBS_dom"/>
</dbReference>
<keyword evidence="6" id="KW-1185">Reference proteome</keyword>
<feature type="domain" description="CBS" evidence="4">
    <location>
        <begin position="155"/>
        <end position="213"/>
    </location>
</feature>
<feature type="compositionally biased region" description="Polar residues" evidence="3">
    <location>
        <begin position="56"/>
        <end position="65"/>
    </location>
</feature>
<evidence type="ECO:0000256" key="2">
    <source>
        <dbReference type="PROSITE-ProRule" id="PRU00703"/>
    </source>
</evidence>
<keyword evidence="2" id="KW-0129">CBS domain</keyword>
<evidence type="ECO:0000313" key="5">
    <source>
        <dbReference type="EMBL" id="MBO1249310.1"/>
    </source>
</evidence>
<proteinExistence type="predicted"/>
<dbReference type="EMBL" id="JAFNME010000009">
    <property type="protein sequence ID" value="MBO1249310.1"/>
    <property type="molecule type" value="Genomic_DNA"/>
</dbReference>
<name>A0A939GZT4_9BURK</name>
<reference evidence="5" key="1">
    <citation type="submission" date="2021-03" db="EMBL/GenBank/DDBJ databases">
        <title>Comamonas denitrificans.</title>
        <authorList>
            <person name="Finster K."/>
        </authorList>
    </citation>
    <scope>NUCLEOTIDE SEQUENCE</scope>
    <source>
        <strain evidence="5">MM2021_4</strain>
    </source>
</reference>
<dbReference type="PANTHER" id="PTHR48108">
    <property type="entry name" value="CBS DOMAIN-CONTAINING PROTEIN CBSX2, CHLOROPLASTIC"/>
    <property type="match status" value="1"/>
</dbReference>
<dbReference type="Proteomes" id="UP000664731">
    <property type="component" value="Unassembled WGS sequence"/>
</dbReference>
<dbReference type="PANTHER" id="PTHR48108:SF26">
    <property type="entry name" value="CBS DOMAIN-CONTAINING PROTEIN DDB_G0289609"/>
    <property type="match status" value="1"/>
</dbReference>
<feature type="region of interest" description="Disordered" evidence="3">
    <location>
        <begin position="44"/>
        <end position="74"/>
    </location>
</feature>
<protein>
    <submittedName>
        <fullName evidence="5">CBS domain-containing protein</fullName>
    </submittedName>
</protein>
<comment type="caution">
    <text evidence="5">The sequence shown here is derived from an EMBL/GenBank/DDBJ whole genome shotgun (WGS) entry which is preliminary data.</text>
</comment>
<organism evidence="5 6">
    <name type="scientific">Comamonas denitrificans</name>
    <dbReference type="NCBI Taxonomy" id="117506"/>
    <lineage>
        <taxon>Bacteria</taxon>
        <taxon>Pseudomonadati</taxon>
        <taxon>Pseudomonadota</taxon>
        <taxon>Betaproteobacteria</taxon>
        <taxon>Burkholderiales</taxon>
        <taxon>Comamonadaceae</taxon>
        <taxon>Comamonas</taxon>
    </lineage>
</organism>
<evidence type="ECO:0000256" key="1">
    <source>
        <dbReference type="ARBA" id="ARBA00022737"/>
    </source>
</evidence>